<feature type="signal peptide" evidence="1">
    <location>
        <begin position="1"/>
        <end position="19"/>
    </location>
</feature>
<comment type="caution">
    <text evidence="2">The sequence shown here is derived from an EMBL/GenBank/DDBJ whole genome shotgun (WGS) entry which is preliminary data.</text>
</comment>
<sequence>MPDRCSLFRFVAFACPVLAAFGTVNLPHAALADPRDIAVEVRNLSEPVRCAEKDNVYLPFQAAANGPVLSSFQIEVLHPAYIGMLAADRQAPDWAQCDMTADPVHLGKPREEMLVDNARYKLVAYSYPSLWRPSTVPVLIGDKREEGIHLLQLWAKEKDGPSEEVLVVYPQDGYWRGRPLSPRHLGNSAYGTSFLVGPVETEGRPIVALKALSFDPATGDFRLDFARGGSGSLAIAALDRDRLALSINFQGAVPADHPFAALRSMYVTETNADAARVAWVHEDGKGWGEAPVMGFTKASTPEFWLGRVLPSRHNTSAPDVSLSRFRAAVVEAATPKPTLTAGEPAVSETNVPKAMAPITR</sequence>
<dbReference type="EMBL" id="QJJK01000012">
    <property type="protein sequence ID" value="PXW53985.1"/>
    <property type="molecule type" value="Genomic_DNA"/>
</dbReference>
<reference evidence="2 3" key="1">
    <citation type="submission" date="2018-05" db="EMBL/GenBank/DDBJ databases">
        <title>Genomic Encyclopedia of Type Strains, Phase IV (KMG-IV): sequencing the most valuable type-strain genomes for metagenomic binning, comparative biology and taxonomic classification.</title>
        <authorList>
            <person name="Goeker M."/>
        </authorList>
    </citation>
    <scope>NUCLEOTIDE SEQUENCE [LARGE SCALE GENOMIC DNA]</scope>
    <source>
        <strain evidence="2 3">DSM 6462</strain>
    </source>
</reference>
<name>A0A2V3TYG5_9HYPH</name>
<gene>
    <name evidence="2" type="ORF">C7450_11214</name>
</gene>
<evidence type="ECO:0000313" key="2">
    <source>
        <dbReference type="EMBL" id="PXW53985.1"/>
    </source>
</evidence>
<keyword evidence="3" id="KW-1185">Reference proteome</keyword>
<dbReference type="AlphaFoldDB" id="A0A2V3TYG5"/>
<organism evidence="2 3">
    <name type="scientific">Chelatococcus asaccharovorans</name>
    <dbReference type="NCBI Taxonomy" id="28210"/>
    <lineage>
        <taxon>Bacteria</taxon>
        <taxon>Pseudomonadati</taxon>
        <taxon>Pseudomonadota</taxon>
        <taxon>Alphaproteobacteria</taxon>
        <taxon>Hyphomicrobiales</taxon>
        <taxon>Chelatococcaceae</taxon>
        <taxon>Chelatococcus</taxon>
    </lineage>
</organism>
<keyword evidence="1" id="KW-0732">Signal</keyword>
<dbReference type="OrthoDB" id="7929599at2"/>
<dbReference type="RefSeq" id="WP_110377241.1">
    <property type="nucleotide sequence ID" value="NZ_JAHBRY010000002.1"/>
</dbReference>
<evidence type="ECO:0000313" key="3">
    <source>
        <dbReference type="Proteomes" id="UP000248021"/>
    </source>
</evidence>
<protein>
    <submittedName>
        <fullName evidence="2">Uncharacterized protein</fullName>
    </submittedName>
</protein>
<feature type="chain" id="PRO_5015865020" evidence="1">
    <location>
        <begin position="20"/>
        <end position="360"/>
    </location>
</feature>
<evidence type="ECO:0000256" key="1">
    <source>
        <dbReference type="SAM" id="SignalP"/>
    </source>
</evidence>
<accession>A0A2V3TYG5</accession>
<proteinExistence type="predicted"/>
<dbReference type="Proteomes" id="UP000248021">
    <property type="component" value="Unassembled WGS sequence"/>
</dbReference>